<dbReference type="Proteomes" id="UP001236559">
    <property type="component" value="Unassembled WGS sequence"/>
</dbReference>
<evidence type="ECO:0000313" key="3">
    <source>
        <dbReference type="Proteomes" id="UP001236559"/>
    </source>
</evidence>
<dbReference type="EMBL" id="JAUSTN010000005">
    <property type="protein sequence ID" value="MDQ0275095.1"/>
    <property type="molecule type" value="Genomic_DNA"/>
</dbReference>
<sequence length="72" mass="8226">MSEKEARENLTNKRLKQVKADIEQDSEIKEAHKPASDIYSKTAGKDPETGVEIPTEDAVEEAKEWVDNQNRR</sequence>
<feature type="compositionally biased region" description="Basic and acidic residues" evidence="1">
    <location>
        <begin position="18"/>
        <end position="35"/>
    </location>
</feature>
<reference evidence="2 3" key="1">
    <citation type="submission" date="2023-07" db="EMBL/GenBank/DDBJ databases">
        <title>Genomic Encyclopedia of Type Strains, Phase IV (KMG-IV): sequencing the most valuable type-strain genomes for metagenomic binning, comparative biology and taxonomic classification.</title>
        <authorList>
            <person name="Goeker M."/>
        </authorList>
    </citation>
    <scope>NUCLEOTIDE SEQUENCE [LARGE SCALE GENOMIC DNA]</scope>
    <source>
        <strain evidence="2 3">DSM 22616</strain>
    </source>
</reference>
<dbReference type="InterPro" id="IPR024209">
    <property type="entry name" value="CDIF630_02480-like"/>
</dbReference>
<feature type="compositionally biased region" description="Basic and acidic residues" evidence="1">
    <location>
        <begin position="1"/>
        <end position="11"/>
    </location>
</feature>
<keyword evidence="3" id="KW-1185">Reference proteome</keyword>
<feature type="region of interest" description="Disordered" evidence="1">
    <location>
        <begin position="1"/>
        <end position="72"/>
    </location>
</feature>
<protein>
    <recommendedName>
        <fullName evidence="4">DUF3787 domain-containing protein</fullName>
    </recommendedName>
</protein>
<gene>
    <name evidence="2" type="ORF">J2S72_001119</name>
</gene>
<evidence type="ECO:0000256" key="1">
    <source>
        <dbReference type="SAM" id="MobiDB-lite"/>
    </source>
</evidence>
<feature type="compositionally biased region" description="Basic and acidic residues" evidence="1">
    <location>
        <begin position="60"/>
        <end position="72"/>
    </location>
</feature>
<evidence type="ECO:0008006" key="4">
    <source>
        <dbReference type="Google" id="ProtNLM"/>
    </source>
</evidence>
<comment type="caution">
    <text evidence="2">The sequence shown here is derived from an EMBL/GenBank/DDBJ whole genome shotgun (WGS) entry which is preliminary data.</text>
</comment>
<dbReference type="Pfam" id="PF12655">
    <property type="entry name" value="CDIF630_02480-like"/>
    <property type="match status" value="1"/>
</dbReference>
<dbReference type="RefSeq" id="WP_023056025.1">
    <property type="nucleotide sequence ID" value="NZ_JAUSTN010000005.1"/>
</dbReference>
<proteinExistence type="predicted"/>
<evidence type="ECO:0000313" key="2">
    <source>
        <dbReference type="EMBL" id="MDQ0275095.1"/>
    </source>
</evidence>
<accession>A0ABU0AV16</accession>
<organism evidence="2 3">
    <name type="scientific">Peptoniphilus koenoeneniae</name>
    <dbReference type="NCBI Taxonomy" id="507751"/>
    <lineage>
        <taxon>Bacteria</taxon>
        <taxon>Bacillati</taxon>
        <taxon>Bacillota</taxon>
        <taxon>Tissierellia</taxon>
        <taxon>Tissierellales</taxon>
        <taxon>Peptoniphilaceae</taxon>
        <taxon>Peptoniphilus</taxon>
    </lineage>
</organism>
<name>A0ABU0AV16_9FIRM</name>